<dbReference type="EMBL" id="JAMOIM010000004">
    <property type="protein sequence ID" value="MCW6507981.1"/>
    <property type="molecule type" value="Genomic_DNA"/>
</dbReference>
<dbReference type="GO" id="GO:0000155">
    <property type="term" value="F:phosphorelay sensor kinase activity"/>
    <property type="evidence" value="ECO:0007669"/>
    <property type="project" value="InterPro"/>
</dbReference>
<dbReference type="SUPFAM" id="SSF55785">
    <property type="entry name" value="PYP-like sensor domain (PAS domain)"/>
    <property type="match status" value="2"/>
</dbReference>
<dbReference type="AlphaFoldDB" id="A0AA42CJE3"/>
<keyword evidence="13" id="KW-0812">Transmembrane</keyword>
<dbReference type="SUPFAM" id="SSF52172">
    <property type="entry name" value="CheY-like"/>
    <property type="match status" value="2"/>
</dbReference>
<comment type="subcellular location">
    <subcellularLocation>
        <location evidence="2">Membrane</location>
    </subcellularLocation>
</comment>
<dbReference type="InterPro" id="IPR036097">
    <property type="entry name" value="HisK_dim/P_sf"/>
</dbReference>
<evidence type="ECO:0000256" key="10">
    <source>
        <dbReference type="ARBA" id="ARBA00023136"/>
    </source>
</evidence>
<evidence type="ECO:0000259" key="15">
    <source>
        <dbReference type="PROSITE" id="PS50110"/>
    </source>
</evidence>
<dbReference type="SMART" id="SM00387">
    <property type="entry name" value="HATPase_c"/>
    <property type="match status" value="1"/>
</dbReference>
<dbReference type="Gene3D" id="1.10.287.130">
    <property type="match status" value="1"/>
</dbReference>
<dbReference type="NCBIfam" id="TIGR00229">
    <property type="entry name" value="sensory_box"/>
    <property type="match status" value="1"/>
</dbReference>
<dbReference type="Pfam" id="PF02518">
    <property type="entry name" value="HATPase_c"/>
    <property type="match status" value="1"/>
</dbReference>
<feature type="domain" description="Response regulatory" evidence="15">
    <location>
        <begin position="734"/>
        <end position="847"/>
    </location>
</feature>
<keyword evidence="5" id="KW-0808">Transferase</keyword>
<dbReference type="SUPFAM" id="SSF47384">
    <property type="entry name" value="Homodimeric domain of signal transducing histidine kinase"/>
    <property type="match status" value="1"/>
</dbReference>
<dbReference type="Gene3D" id="3.30.565.10">
    <property type="entry name" value="Histidine kinase-like ATPase, C-terminal domain"/>
    <property type="match status" value="1"/>
</dbReference>
<dbReference type="CDD" id="cd00082">
    <property type="entry name" value="HisKA"/>
    <property type="match status" value="1"/>
</dbReference>
<dbReference type="PROSITE" id="PS50110">
    <property type="entry name" value="RESPONSE_REGULATORY"/>
    <property type="match status" value="2"/>
</dbReference>
<dbReference type="RefSeq" id="WP_282584341.1">
    <property type="nucleotide sequence ID" value="NZ_JAMOIM010000004.1"/>
</dbReference>
<keyword evidence="4 12" id="KW-0597">Phosphoprotein</keyword>
<dbReference type="Pfam" id="PF08448">
    <property type="entry name" value="PAS_4"/>
    <property type="match status" value="1"/>
</dbReference>
<dbReference type="PANTHER" id="PTHR43047">
    <property type="entry name" value="TWO-COMPONENT HISTIDINE PROTEIN KINASE"/>
    <property type="match status" value="1"/>
</dbReference>
<dbReference type="SMART" id="SM00091">
    <property type="entry name" value="PAS"/>
    <property type="match status" value="2"/>
</dbReference>
<dbReference type="InterPro" id="IPR004358">
    <property type="entry name" value="Sig_transdc_His_kin-like_C"/>
</dbReference>
<dbReference type="InterPro" id="IPR000014">
    <property type="entry name" value="PAS"/>
</dbReference>
<accession>A0AA42CJE3</accession>
<feature type="domain" description="PAC" evidence="16">
    <location>
        <begin position="418"/>
        <end position="470"/>
    </location>
</feature>
<evidence type="ECO:0000256" key="12">
    <source>
        <dbReference type="PROSITE-ProRule" id="PRU00169"/>
    </source>
</evidence>
<evidence type="ECO:0000256" key="2">
    <source>
        <dbReference type="ARBA" id="ARBA00004370"/>
    </source>
</evidence>
<evidence type="ECO:0000256" key="7">
    <source>
        <dbReference type="ARBA" id="ARBA00022777"/>
    </source>
</evidence>
<evidence type="ECO:0000256" key="3">
    <source>
        <dbReference type="ARBA" id="ARBA00012438"/>
    </source>
</evidence>
<name>A0AA42CJE3_9HYPH</name>
<dbReference type="CDD" id="cd16922">
    <property type="entry name" value="HATPase_EvgS-ArcB-TorS-like"/>
    <property type="match status" value="1"/>
</dbReference>
<comment type="caution">
    <text evidence="17">The sequence shown here is derived from an EMBL/GenBank/DDBJ whole genome shotgun (WGS) entry which is preliminary data.</text>
</comment>
<sequence length="982" mass="107549">MVNDGGGDADASGAFRRFRGSNGPALVLLVLAIVLGSVSAFVAWRDSAEIERNTAFTIRLERLLSDLKDLETGQRGFLLTGEDRYLDPYNAANALLDGQARRVQEMGFPIGDLIDLVNERRASAARGIGSYRKDGAATALSLVRNGRGKTLMDAVRAQVGKSQDEADARIAAFRRDAHVLAVPMAAIALLAMAVAFAILVTTATRRRRAQQASAALLEGVLDNAPVGLGFLDATLHVRQMNRSLRTMSERALSAVIGQSIWEVMPQMREALEARVRTVVSGGRPIQNLDVQAVSNAHPDQTRHYQVSFYPLHRVGAGNSNDIEGAGMVVLDVTARKRSEQRLRESEERFRTLTESVASIVWLMNGAGEFDKPQVEWAAFTGQEFVDHQGTGWTAAIHPADVEEVKTALAHAIASRTPYKIEHRIRRLDGAWRYVDAHAVPISDEGGHVREWIGSSTDITARKEAELELAAAKEAAESANRAKSVFLANMSHELRTPLSAVIGYSEMMEEEVEDLGVESLKTDLGKIKSNARHLLSLINDVLDLSKIEANRMDVFAEEIDVGILLRDVVSTVGALVHKKNNVLSLTAPPDLGMMRTDGVKLRQCLFNLLSNASKFTENGQITLEAVRSQRGTQDWLEFRVVDSGIGMSPEQVDRLFERFTQADETTTRKFGGTGLGLAITRAFCRLLGGDIRVQSVAGEGSTFIMTLPAEMPHLSSAPDGEIDASPSPHPRARETILIIDDDPAQRDLMSRFLERQGFTVATAPDGQTGLDLARVLEPRAILLDVMMPRMDGWSVLTTLKADPELAKIPVVMVTFVHDTGMGAALGAADYVTKPVHWDKLKIVMDRFRDAEGDVLIVDDDADARARLKSVLERNGWTTQEAENGKEALALVSRVVPRVILLDLTMPVMDGFSFLEELRERPGCRDVPVVVLTARDLTAGDRDRLEGADRIFSKGQVSLTDITRELRALAPPQSEPERAEEPLL</sequence>
<dbReference type="InterPro" id="IPR007891">
    <property type="entry name" value="CHASE3"/>
</dbReference>
<feature type="domain" description="Histidine kinase" evidence="14">
    <location>
        <begin position="488"/>
        <end position="710"/>
    </location>
</feature>
<evidence type="ECO:0000256" key="11">
    <source>
        <dbReference type="ARBA" id="ARBA00023306"/>
    </source>
</evidence>
<evidence type="ECO:0000259" key="14">
    <source>
        <dbReference type="PROSITE" id="PS50109"/>
    </source>
</evidence>
<dbReference type="SMART" id="SM00086">
    <property type="entry name" value="PAC"/>
    <property type="match status" value="1"/>
</dbReference>
<dbReference type="GO" id="GO:0005886">
    <property type="term" value="C:plasma membrane"/>
    <property type="evidence" value="ECO:0007669"/>
    <property type="project" value="TreeGrafter"/>
</dbReference>
<dbReference type="Pfam" id="PF00512">
    <property type="entry name" value="HisKA"/>
    <property type="match status" value="1"/>
</dbReference>
<dbReference type="InterPro" id="IPR001610">
    <property type="entry name" value="PAC"/>
</dbReference>
<dbReference type="GO" id="GO:0005524">
    <property type="term" value="F:ATP binding"/>
    <property type="evidence" value="ECO:0007669"/>
    <property type="project" value="UniProtKB-KW"/>
</dbReference>
<feature type="transmembrane region" description="Helical" evidence="13">
    <location>
        <begin position="25"/>
        <end position="44"/>
    </location>
</feature>
<dbReference type="Pfam" id="PF05227">
    <property type="entry name" value="CHASE3"/>
    <property type="match status" value="1"/>
</dbReference>
<keyword evidence="18" id="KW-1185">Reference proteome</keyword>
<evidence type="ECO:0000256" key="5">
    <source>
        <dbReference type="ARBA" id="ARBA00022679"/>
    </source>
</evidence>
<dbReference type="FunFam" id="3.30.565.10:FF:000010">
    <property type="entry name" value="Sensor histidine kinase RcsC"/>
    <property type="match status" value="1"/>
</dbReference>
<dbReference type="PROSITE" id="PS50109">
    <property type="entry name" value="HIS_KIN"/>
    <property type="match status" value="1"/>
</dbReference>
<comment type="catalytic activity">
    <reaction evidence="1">
        <text>ATP + protein L-histidine = ADP + protein N-phospho-L-histidine.</text>
        <dbReference type="EC" id="2.7.13.3"/>
    </reaction>
</comment>
<dbReference type="InterPro" id="IPR005467">
    <property type="entry name" value="His_kinase_dom"/>
</dbReference>
<keyword evidence="13" id="KW-1133">Transmembrane helix</keyword>
<dbReference type="InterPro" id="IPR000700">
    <property type="entry name" value="PAS-assoc_C"/>
</dbReference>
<dbReference type="PRINTS" id="PR00344">
    <property type="entry name" value="BCTRLSENSOR"/>
</dbReference>
<keyword evidence="11" id="KW-0131">Cell cycle</keyword>
<evidence type="ECO:0000256" key="13">
    <source>
        <dbReference type="SAM" id="Phobius"/>
    </source>
</evidence>
<dbReference type="CDD" id="cd17574">
    <property type="entry name" value="REC_OmpR"/>
    <property type="match status" value="1"/>
</dbReference>
<dbReference type="PANTHER" id="PTHR43047:SF72">
    <property type="entry name" value="OSMOSENSING HISTIDINE PROTEIN KINASE SLN1"/>
    <property type="match status" value="1"/>
</dbReference>
<evidence type="ECO:0000313" key="17">
    <source>
        <dbReference type="EMBL" id="MCW6507981.1"/>
    </source>
</evidence>
<dbReference type="CDD" id="cd00130">
    <property type="entry name" value="PAS"/>
    <property type="match status" value="1"/>
</dbReference>
<dbReference type="SUPFAM" id="SSF55874">
    <property type="entry name" value="ATPase domain of HSP90 chaperone/DNA topoisomerase II/histidine kinase"/>
    <property type="match status" value="1"/>
</dbReference>
<dbReference type="Gene3D" id="3.40.50.2300">
    <property type="match status" value="2"/>
</dbReference>
<feature type="domain" description="Response regulatory" evidence="15">
    <location>
        <begin position="852"/>
        <end position="967"/>
    </location>
</feature>
<feature type="modified residue" description="4-aspartylphosphate" evidence="12">
    <location>
        <position position="783"/>
    </location>
</feature>
<dbReference type="InterPro" id="IPR011006">
    <property type="entry name" value="CheY-like_superfamily"/>
</dbReference>
<evidence type="ECO:0000313" key="18">
    <source>
        <dbReference type="Proteomes" id="UP001165667"/>
    </source>
</evidence>
<dbReference type="Proteomes" id="UP001165667">
    <property type="component" value="Unassembled WGS sequence"/>
</dbReference>
<evidence type="ECO:0000256" key="1">
    <source>
        <dbReference type="ARBA" id="ARBA00000085"/>
    </source>
</evidence>
<evidence type="ECO:0000256" key="8">
    <source>
        <dbReference type="ARBA" id="ARBA00022840"/>
    </source>
</evidence>
<evidence type="ECO:0000259" key="16">
    <source>
        <dbReference type="PROSITE" id="PS50113"/>
    </source>
</evidence>
<dbReference type="FunFam" id="3.30.450.20:FF:000099">
    <property type="entry name" value="Sensory box sensor histidine kinase"/>
    <property type="match status" value="1"/>
</dbReference>
<dbReference type="EC" id="2.7.13.3" evidence="3"/>
<proteinExistence type="predicted"/>
<dbReference type="PROSITE" id="PS50113">
    <property type="entry name" value="PAC"/>
    <property type="match status" value="1"/>
</dbReference>
<keyword evidence="7" id="KW-0418">Kinase</keyword>
<dbReference type="GO" id="GO:0009927">
    <property type="term" value="F:histidine phosphotransfer kinase activity"/>
    <property type="evidence" value="ECO:0007669"/>
    <property type="project" value="TreeGrafter"/>
</dbReference>
<dbReference type="InterPro" id="IPR013656">
    <property type="entry name" value="PAS_4"/>
</dbReference>
<dbReference type="SMART" id="SM00448">
    <property type="entry name" value="REC"/>
    <property type="match status" value="2"/>
</dbReference>
<evidence type="ECO:0000256" key="4">
    <source>
        <dbReference type="ARBA" id="ARBA00022553"/>
    </source>
</evidence>
<reference evidence="17" key="1">
    <citation type="submission" date="2022-05" db="EMBL/GenBank/DDBJ databases">
        <authorList>
            <person name="Pankratov T."/>
        </authorList>
    </citation>
    <scope>NUCLEOTIDE SEQUENCE</scope>
    <source>
        <strain evidence="17">BP6-180914</strain>
    </source>
</reference>
<feature type="transmembrane region" description="Helical" evidence="13">
    <location>
        <begin position="179"/>
        <end position="200"/>
    </location>
</feature>
<keyword evidence="8" id="KW-0067">ATP-binding</keyword>
<feature type="modified residue" description="4-aspartylphosphate" evidence="12">
    <location>
        <position position="901"/>
    </location>
</feature>
<dbReference type="CDD" id="cd19410">
    <property type="entry name" value="HK9-like_sensor"/>
    <property type="match status" value="1"/>
</dbReference>
<dbReference type="InterPro" id="IPR001789">
    <property type="entry name" value="Sig_transdc_resp-reg_receiver"/>
</dbReference>
<keyword evidence="9" id="KW-0902">Two-component regulatory system</keyword>
<gene>
    <name evidence="17" type="ORF">M8523_08100</name>
</gene>
<dbReference type="InterPro" id="IPR003594">
    <property type="entry name" value="HATPase_dom"/>
</dbReference>
<organism evidence="17 18">
    <name type="scientific">Lichenifustis flavocetrariae</name>
    <dbReference type="NCBI Taxonomy" id="2949735"/>
    <lineage>
        <taxon>Bacteria</taxon>
        <taxon>Pseudomonadati</taxon>
        <taxon>Pseudomonadota</taxon>
        <taxon>Alphaproteobacteria</taxon>
        <taxon>Hyphomicrobiales</taxon>
        <taxon>Lichenihabitantaceae</taxon>
        <taxon>Lichenifustis</taxon>
    </lineage>
</organism>
<dbReference type="InterPro" id="IPR036890">
    <property type="entry name" value="HATPase_C_sf"/>
</dbReference>
<dbReference type="Gene3D" id="3.30.450.20">
    <property type="entry name" value="PAS domain"/>
    <property type="match status" value="2"/>
</dbReference>
<dbReference type="InterPro" id="IPR013655">
    <property type="entry name" value="PAS_fold_3"/>
</dbReference>
<evidence type="ECO:0000256" key="6">
    <source>
        <dbReference type="ARBA" id="ARBA00022741"/>
    </source>
</evidence>
<dbReference type="Pfam" id="PF08447">
    <property type="entry name" value="PAS_3"/>
    <property type="match status" value="1"/>
</dbReference>
<dbReference type="InterPro" id="IPR003661">
    <property type="entry name" value="HisK_dim/P_dom"/>
</dbReference>
<protein>
    <recommendedName>
        <fullName evidence="3">histidine kinase</fullName>
        <ecNumber evidence="3">2.7.13.3</ecNumber>
    </recommendedName>
</protein>
<dbReference type="FunFam" id="1.10.287.130:FF:000038">
    <property type="entry name" value="Sensory transduction histidine kinase"/>
    <property type="match status" value="1"/>
</dbReference>
<keyword evidence="10 13" id="KW-0472">Membrane</keyword>
<dbReference type="SMART" id="SM00388">
    <property type="entry name" value="HisKA"/>
    <property type="match status" value="1"/>
</dbReference>
<dbReference type="Pfam" id="PF00072">
    <property type="entry name" value="Response_reg"/>
    <property type="match status" value="2"/>
</dbReference>
<evidence type="ECO:0000256" key="9">
    <source>
        <dbReference type="ARBA" id="ARBA00023012"/>
    </source>
</evidence>
<dbReference type="InterPro" id="IPR035965">
    <property type="entry name" value="PAS-like_dom_sf"/>
</dbReference>
<keyword evidence="6" id="KW-0547">Nucleotide-binding</keyword>